<dbReference type="InterPro" id="IPR003598">
    <property type="entry name" value="Ig_sub2"/>
</dbReference>
<dbReference type="FunCoup" id="A0A671TNB0">
    <property type="interactions" value="1110"/>
</dbReference>
<dbReference type="Pfam" id="PF13895">
    <property type="entry name" value="Ig_2"/>
    <property type="match status" value="1"/>
</dbReference>
<dbReference type="GO" id="GO:0006955">
    <property type="term" value="P:immune response"/>
    <property type="evidence" value="ECO:0007669"/>
    <property type="project" value="TreeGrafter"/>
</dbReference>
<dbReference type="Gene3D" id="2.60.40.10">
    <property type="entry name" value="Immunoglobulins"/>
    <property type="match status" value="2"/>
</dbReference>
<accession>A0A671TNB0</accession>
<reference evidence="4" key="1">
    <citation type="submission" date="2021-04" db="EMBL/GenBank/DDBJ databases">
        <authorList>
            <consortium name="Wellcome Sanger Institute Data Sharing"/>
        </authorList>
    </citation>
    <scope>NUCLEOTIDE SEQUENCE [LARGE SCALE GENOMIC DNA]</scope>
</reference>
<dbReference type="PANTHER" id="PTHR11481">
    <property type="entry name" value="IMMUNOGLOBULIN FC RECEPTOR"/>
    <property type="match status" value="1"/>
</dbReference>
<dbReference type="InterPro" id="IPR013783">
    <property type="entry name" value="Ig-like_fold"/>
</dbReference>
<dbReference type="SMART" id="SM00408">
    <property type="entry name" value="IGc2"/>
    <property type="match status" value="2"/>
</dbReference>
<dbReference type="Proteomes" id="UP000472265">
    <property type="component" value="Chromosome 10"/>
</dbReference>
<dbReference type="AlphaFoldDB" id="A0A671TNB0"/>
<name>A0A671TNB0_SPAAU</name>
<keyword evidence="2" id="KW-1015">Disulfide bond</keyword>
<sequence>STGSVILESPAVPVKDGDAVTLRCRNKETSTNLKADFYKHGHLIRSSSTGKLTIHSVSKSDEGFYKCRISGAGESPERWLALIYPMLILKKTFYIYNDSSISNRHNLLNCSDASVILESPVLPVVERDAVTLSCRKKKTSSNLTADFYKDGLLIRSSSTGEMTIHRVSKSDEGLYKCRISGAGESPESWLAVRVSSLYSLTTIHTRIYLALATNMTASWGATSRPNDFETQSSQVSLTTLQGHSHTEFKSLRLRST</sequence>
<dbReference type="GO" id="GO:0004888">
    <property type="term" value="F:transmembrane signaling receptor activity"/>
    <property type="evidence" value="ECO:0007669"/>
    <property type="project" value="TreeGrafter"/>
</dbReference>
<dbReference type="GO" id="GO:0007166">
    <property type="term" value="P:cell surface receptor signaling pathway"/>
    <property type="evidence" value="ECO:0007669"/>
    <property type="project" value="TreeGrafter"/>
</dbReference>
<keyword evidence="1" id="KW-0732">Signal</keyword>
<dbReference type="InterPro" id="IPR003599">
    <property type="entry name" value="Ig_sub"/>
</dbReference>
<dbReference type="InterPro" id="IPR007110">
    <property type="entry name" value="Ig-like_dom"/>
</dbReference>
<evidence type="ECO:0000256" key="2">
    <source>
        <dbReference type="ARBA" id="ARBA00023157"/>
    </source>
</evidence>
<reference evidence="4" key="3">
    <citation type="submission" date="2025-09" db="UniProtKB">
        <authorList>
            <consortium name="Ensembl"/>
        </authorList>
    </citation>
    <scope>IDENTIFICATION</scope>
</reference>
<evidence type="ECO:0000259" key="3">
    <source>
        <dbReference type="PROSITE" id="PS50835"/>
    </source>
</evidence>
<dbReference type="GeneTree" id="ENSGT00980000199138"/>
<feature type="domain" description="Ig-like" evidence="3">
    <location>
        <begin position="113"/>
        <end position="195"/>
    </location>
</feature>
<dbReference type="SMART" id="SM00409">
    <property type="entry name" value="IG"/>
    <property type="match status" value="2"/>
</dbReference>
<dbReference type="InterPro" id="IPR050488">
    <property type="entry name" value="Ig_Fc_receptor"/>
</dbReference>
<reference evidence="4" key="2">
    <citation type="submission" date="2025-08" db="UniProtKB">
        <authorList>
            <consortium name="Ensembl"/>
        </authorList>
    </citation>
    <scope>IDENTIFICATION</scope>
</reference>
<dbReference type="InterPro" id="IPR036179">
    <property type="entry name" value="Ig-like_dom_sf"/>
</dbReference>
<evidence type="ECO:0000313" key="5">
    <source>
        <dbReference type="Proteomes" id="UP000472265"/>
    </source>
</evidence>
<proteinExistence type="predicted"/>
<dbReference type="GO" id="GO:0009897">
    <property type="term" value="C:external side of plasma membrane"/>
    <property type="evidence" value="ECO:0007669"/>
    <property type="project" value="TreeGrafter"/>
</dbReference>
<protein>
    <recommendedName>
        <fullName evidence="3">Ig-like domain-containing protein</fullName>
    </recommendedName>
</protein>
<dbReference type="Ensembl" id="ENSSAUT00010002912.1">
    <property type="protein sequence ID" value="ENSSAUP00010002750.1"/>
    <property type="gene ID" value="ENSSAUG00010001367.1"/>
</dbReference>
<feature type="domain" description="Ig-like" evidence="3">
    <location>
        <begin position="3"/>
        <end position="81"/>
    </location>
</feature>
<dbReference type="SUPFAM" id="SSF48726">
    <property type="entry name" value="Immunoglobulin"/>
    <property type="match status" value="2"/>
</dbReference>
<evidence type="ECO:0000256" key="1">
    <source>
        <dbReference type="ARBA" id="ARBA00022729"/>
    </source>
</evidence>
<dbReference type="PROSITE" id="PS50835">
    <property type="entry name" value="IG_LIKE"/>
    <property type="match status" value="2"/>
</dbReference>
<dbReference type="Pfam" id="PF13927">
    <property type="entry name" value="Ig_3"/>
    <property type="match status" value="1"/>
</dbReference>
<organism evidence="4 5">
    <name type="scientific">Sparus aurata</name>
    <name type="common">Gilthead sea bream</name>
    <dbReference type="NCBI Taxonomy" id="8175"/>
    <lineage>
        <taxon>Eukaryota</taxon>
        <taxon>Metazoa</taxon>
        <taxon>Chordata</taxon>
        <taxon>Craniata</taxon>
        <taxon>Vertebrata</taxon>
        <taxon>Euteleostomi</taxon>
        <taxon>Actinopterygii</taxon>
        <taxon>Neopterygii</taxon>
        <taxon>Teleostei</taxon>
        <taxon>Neoteleostei</taxon>
        <taxon>Acanthomorphata</taxon>
        <taxon>Eupercaria</taxon>
        <taxon>Spariformes</taxon>
        <taxon>Sparidae</taxon>
        <taxon>Sparus</taxon>
    </lineage>
</organism>
<dbReference type="PANTHER" id="PTHR11481:SF64">
    <property type="entry name" value="FC RECEPTOR-LIKE PROTEIN 4"/>
    <property type="match status" value="1"/>
</dbReference>
<dbReference type="InParanoid" id="A0A671TNB0"/>
<evidence type="ECO:0000313" key="4">
    <source>
        <dbReference type="Ensembl" id="ENSSAUP00010002750.1"/>
    </source>
</evidence>
<keyword evidence="5" id="KW-1185">Reference proteome</keyword>